<dbReference type="GO" id="GO:0050661">
    <property type="term" value="F:NADP binding"/>
    <property type="evidence" value="ECO:0007669"/>
    <property type="project" value="InterPro"/>
</dbReference>
<sequence>MASERVRNEAVVEVDGVEIPEEEKFKLVDRRAIEEFDFIIVGAGISGINMSYRFQQHFPNKSYVVLEQREAIGGTWDLMRYPGIRSDSDLHTFGFAWRPWEEEEPIAEGYKILKYMKESAAMHGIDKHVLYKHKVKEANWRSREQAWTLTVEAIGPDGSTTIKFYRAPFLVMGTGYYDYNNPLKAKIPGIDNFEGKVVHPQFWPQDLDYSNRKIAVIGSGATAITLIPALAKSAARVTMVQRSPTYIVGFPNRTNKRRWWEWLLPDRWFHWLTRVRYLIGGIFLRRFLSDPVRARAYIAKLTQKQLPEHIKFDPHFVPRYDPWKQRMCFCPDNDFYKALRAGNTDVVTGTIKTITAHQIIMEDGSMIEADIIVTATGLRMQYGGNADIYVDGEKLVWGDKFLWRGIMISDVPNMAIVQGYTMASWTLGADSTANMFMRLIKYMEKKKITSATPKFHGGDKKQVIRNPALMGLTSTYILTALHRLPKTTNQAPWKARGNYLWDMFDSRFADLSRGMQFTMAAN</sequence>
<dbReference type="Pfam" id="PF13450">
    <property type="entry name" value="NAD_binding_8"/>
    <property type="match status" value="1"/>
</dbReference>
<dbReference type="GO" id="GO:0050660">
    <property type="term" value="F:flavin adenine dinucleotide binding"/>
    <property type="evidence" value="ECO:0007669"/>
    <property type="project" value="InterPro"/>
</dbReference>
<dbReference type="Proteomes" id="UP000053259">
    <property type="component" value="Unassembled WGS sequence"/>
</dbReference>
<organism evidence="6 7">
    <name type="scientific">Verruconis gallopava</name>
    <dbReference type="NCBI Taxonomy" id="253628"/>
    <lineage>
        <taxon>Eukaryota</taxon>
        <taxon>Fungi</taxon>
        <taxon>Dikarya</taxon>
        <taxon>Ascomycota</taxon>
        <taxon>Pezizomycotina</taxon>
        <taxon>Dothideomycetes</taxon>
        <taxon>Pleosporomycetidae</taxon>
        <taxon>Venturiales</taxon>
        <taxon>Sympoventuriaceae</taxon>
        <taxon>Verruconis</taxon>
    </lineage>
</organism>
<evidence type="ECO:0000256" key="4">
    <source>
        <dbReference type="ARBA" id="ARBA00023002"/>
    </source>
</evidence>
<evidence type="ECO:0008006" key="8">
    <source>
        <dbReference type="Google" id="ProtNLM"/>
    </source>
</evidence>
<dbReference type="STRING" id="253628.A0A0D2AGW0"/>
<evidence type="ECO:0000256" key="5">
    <source>
        <dbReference type="ARBA" id="ARBA00023033"/>
    </source>
</evidence>
<keyword evidence="2" id="KW-0285">Flavoprotein</keyword>
<evidence type="ECO:0000256" key="1">
    <source>
        <dbReference type="ARBA" id="ARBA00001974"/>
    </source>
</evidence>
<gene>
    <name evidence="6" type="ORF">PV09_03016</name>
</gene>
<dbReference type="AlphaFoldDB" id="A0A0D2AGW0"/>
<evidence type="ECO:0000313" key="6">
    <source>
        <dbReference type="EMBL" id="KIW05810.1"/>
    </source>
</evidence>
<dbReference type="InParanoid" id="A0A0D2AGW0"/>
<keyword evidence="5" id="KW-0503">Monooxygenase</keyword>
<dbReference type="InterPro" id="IPR036188">
    <property type="entry name" value="FAD/NAD-bd_sf"/>
</dbReference>
<dbReference type="HOGENOM" id="CLU_032067_2_0_1"/>
<evidence type="ECO:0000313" key="7">
    <source>
        <dbReference type="Proteomes" id="UP000053259"/>
    </source>
</evidence>
<dbReference type="VEuPathDB" id="FungiDB:PV09_03016"/>
<evidence type="ECO:0000256" key="3">
    <source>
        <dbReference type="ARBA" id="ARBA00022827"/>
    </source>
</evidence>
<dbReference type="RefSeq" id="XP_016215679.1">
    <property type="nucleotide sequence ID" value="XM_016356156.1"/>
</dbReference>
<dbReference type="PANTHER" id="PTHR43872:SF1">
    <property type="entry name" value="MONOOXYGENASE, PUTATIVE (AFU_ORTHOLOGUE AFUA_8G02570)-RELATED"/>
    <property type="match status" value="1"/>
</dbReference>
<dbReference type="InterPro" id="IPR020946">
    <property type="entry name" value="Flavin_mOase-like"/>
</dbReference>
<evidence type="ECO:0000256" key="2">
    <source>
        <dbReference type="ARBA" id="ARBA00022630"/>
    </source>
</evidence>
<proteinExistence type="predicted"/>
<dbReference type="GO" id="GO:0004499">
    <property type="term" value="F:N,N-dimethylaniline monooxygenase activity"/>
    <property type="evidence" value="ECO:0007669"/>
    <property type="project" value="InterPro"/>
</dbReference>
<accession>A0A0D2AGW0</accession>
<dbReference type="OrthoDB" id="66881at2759"/>
<dbReference type="GeneID" id="27310989"/>
<dbReference type="PANTHER" id="PTHR43872">
    <property type="entry name" value="MONOOXYGENASE, PUTATIVE (AFU_ORTHOLOGUE AFUA_8G02570)-RELATED"/>
    <property type="match status" value="1"/>
</dbReference>
<name>A0A0D2AGW0_9PEZI</name>
<keyword evidence="4" id="KW-0560">Oxidoreductase</keyword>
<keyword evidence="7" id="KW-1185">Reference proteome</keyword>
<comment type="cofactor">
    <cofactor evidence="1">
        <name>FAD</name>
        <dbReference type="ChEBI" id="CHEBI:57692"/>
    </cofactor>
</comment>
<dbReference type="Pfam" id="PF00743">
    <property type="entry name" value="FMO-like"/>
    <property type="match status" value="1"/>
</dbReference>
<dbReference type="InterPro" id="IPR051820">
    <property type="entry name" value="FAD-binding_MO"/>
</dbReference>
<dbReference type="EMBL" id="KN847536">
    <property type="protein sequence ID" value="KIW05810.1"/>
    <property type="molecule type" value="Genomic_DNA"/>
</dbReference>
<dbReference type="SUPFAM" id="SSF51905">
    <property type="entry name" value="FAD/NAD(P)-binding domain"/>
    <property type="match status" value="1"/>
</dbReference>
<protein>
    <recommendedName>
        <fullName evidence="8">FAD/NAD(P)-binding domain-containing protein</fullName>
    </recommendedName>
</protein>
<keyword evidence="3" id="KW-0274">FAD</keyword>
<reference evidence="6 7" key="1">
    <citation type="submission" date="2015-01" db="EMBL/GenBank/DDBJ databases">
        <title>The Genome Sequence of Ochroconis gallopava CBS43764.</title>
        <authorList>
            <consortium name="The Broad Institute Genomics Platform"/>
            <person name="Cuomo C."/>
            <person name="de Hoog S."/>
            <person name="Gorbushina A."/>
            <person name="Stielow B."/>
            <person name="Teixiera M."/>
            <person name="Abouelleil A."/>
            <person name="Chapman S.B."/>
            <person name="Priest M."/>
            <person name="Young S.K."/>
            <person name="Wortman J."/>
            <person name="Nusbaum C."/>
            <person name="Birren B."/>
        </authorList>
    </citation>
    <scope>NUCLEOTIDE SEQUENCE [LARGE SCALE GENOMIC DNA]</scope>
    <source>
        <strain evidence="6 7">CBS 43764</strain>
    </source>
</reference>
<dbReference type="Gene3D" id="3.50.50.60">
    <property type="entry name" value="FAD/NAD(P)-binding domain"/>
    <property type="match status" value="3"/>
</dbReference>